<evidence type="ECO:0000313" key="1">
    <source>
        <dbReference type="EMBL" id="KAK0451357.1"/>
    </source>
</evidence>
<gene>
    <name evidence="1" type="ORF">EV420DRAFT_1560583</name>
</gene>
<sequence length="1098" mass="121571">MLSSRQTSADIYIARAPSVLHVLYSFMATQRAQDIYIPLIFPKGHGYPLWLPDPHSNLPPAYLSRGTQIGDLGYLADDGGFAYLFNVCKDASDPVNLNRVPPDFMPLTGIPDPGVRERLEMHDKNSAITTAAVEQKSIELDVSAQGPTVPTAFGAGGGFEFTSSSSQGAVLVLPDGGERYDSEYSGLFEEYAIANAHSWYKYLNGPGQRRQIRNGMLYLVTGCDKCHSWGNACYSHPTQSRCASLKFLATGVAEVSGTLCYRWEVQSGVHKRTHHRDVAPGVMANQTIFLRGYSISVRVPSALRTLLGVHTVDTFKSDMSSSKPPSFGAKAPYAAEQSKMARITGTSDLKLTKRSADGPPLDDDDFEREYLGKLVIFDSVKSEADETTIDTPYGNTTRQADTSLKQVPGRGKIVNPSALINYYILDNYDGANVALTHDRYPWTGTINDDVHKPLDGVKLANYAIENDLIFINRSSGANDAWVAKEGTLSSLARPKYNIFALIIGVDKYESLEYENLNGVSSDADRFEAYLLEDLQTPKANIISFRDGQATRSAIIDELTKMKYNPNIQPDTTAIIIYFAGYGATTIKPVEWIDWETPYNQIGMLCPTDIGILDKNGNVINGIPDRTINQLLLELSSVKGNNITLILDCSHINCSSDQQKPADMPTAESSQLDSHILLTTYNRFGRFAYKLRGEGLFTHALLKVLRERSINELTYKSLAQCLYISIDQTPLLEGKHSNRRLLHSGDTADSCRILCHHEKGQPYFSLLAGSLHGIRAGSIFKIYRTDLSGGRRRLTVATAEKVEAFVSFLKPADQSILTTYMNYRVWYAQFVRVSAPGFTIYCNDSNFLARILDEEVGLKLVDPPSPVDDLQQADLCLTVDGNSVLFDRGNRTSIVSPSMGLPSRLSYISTLDAVAQIRNIVKYYACFTSRIMMSSRLPISRLVSIEVKKMLGSQPIGNNLLPDATEKPIKPIKHVSNSSFSYRCTVYNTSDINLYVSLCHFDTSTLAIAMPPVTRLMPRETARLGFPDSLGQINPEVQNVNVHFFKLFVVERYIDTDGFDQPSPFSGVPVEHKAGVPLISNSEEWASMTIPIVVRRPKP</sequence>
<accession>A0AA39JYM4</accession>
<dbReference type="AlphaFoldDB" id="A0AA39JYM4"/>
<dbReference type="Proteomes" id="UP001175211">
    <property type="component" value="Unassembled WGS sequence"/>
</dbReference>
<dbReference type="RefSeq" id="XP_060327694.1">
    <property type="nucleotide sequence ID" value="XM_060473820.1"/>
</dbReference>
<reference evidence="1" key="1">
    <citation type="submission" date="2023-06" db="EMBL/GenBank/DDBJ databases">
        <authorList>
            <consortium name="Lawrence Berkeley National Laboratory"/>
            <person name="Ahrendt S."/>
            <person name="Sahu N."/>
            <person name="Indic B."/>
            <person name="Wong-Bajracharya J."/>
            <person name="Merenyi Z."/>
            <person name="Ke H.-M."/>
            <person name="Monk M."/>
            <person name="Kocsube S."/>
            <person name="Drula E."/>
            <person name="Lipzen A."/>
            <person name="Balint B."/>
            <person name="Henrissat B."/>
            <person name="Andreopoulos B."/>
            <person name="Martin F.M."/>
            <person name="Harder C.B."/>
            <person name="Rigling D."/>
            <person name="Ford K.L."/>
            <person name="Foster G.D."/>
            <person name="Pangilinan J."/>
            <person name="Papanicolaou A."/>
            <person name="Barry K."/>
            <person name="LaButti K."/>
            <person name="Viragh M."/>
            <person name="Koriabine M."/>
            <person name="Yan M."/>
            <person name="Riley R."/>
            <person name="Champramary S."/>
            <person name="Plett K.L."/>
            <person name="Tsai I.J."/>
            <person name="Slot J."/>
            <person name="Sipos G."/>
            <person name="Plett J."/>
            <person name="Nagy L.G."/>
            <person name="Grigoriev I.V."/>
        </authorList>
    </citation>
    <scope>NUCLEOTIDE SEQUENCE</scope>
    <source>
        <strain evidence="1">CCBAS 213</strain>
    </source>
</reference>
<dbReference type="GeneID" id="85357368"/>
<organism evidence="1 2">
    <name type="scientific">Armillaria tabescens</name>
    <name type="common">Ringless honey mushroom</name>
    <name type="synonym">Agaricus tabescens</name>
    <dbReference type="NCBI Taxonomy" id="1929756"/>
    <lineage>
        <taxon>Eukaryota</taxon>
        <taxon>Fungi</taxon>
        <taxon>Dikarya</taxon>
        <taxon>Basidiomycota</taxon>
        <taxon>Agaricomycotina</taxon>
        <taxon>Agaricomycetes</taxon>
        <taxon>Agaricomycetidae</taxon>
        <taxon>Agaricales</taxon>
        <taxon>Marasmiineae</taxon>
        <taxon>Physalacriaceae</taxon>
        <taxon>Desarmillaria</taxon>
    </lineage>
</organism>
<dbReference type="EMBL" id="JAUEPS010000033">
    <property type="protein sequence ID" value="KAK0451357.1"/>
    <property type="molecule type" value="Genomic_DNA"/>
</dbReference>
<protein>
    <submittedName>
        <fullName evidence="1">Uncharacterized protein</fullName>
    </submittedName>
</protein>
<keyword evidence="2" id="KW-1185">Reference proteome</keyword>
<evidence type="ECO:0000313" key="2">
    <source>
        <dbReference type="Proteomes" id="UP001175211"/>
    </source>
</evidence>
<proteinExistence type="predicted"/>
<name>A0AA39JYM4_ARMTA</name>
<dbReference type="Gene3D" id="3.40.50.1460">
    <property type="match status" value="1"/>
</dbReference>
<comment type="caution">
    <text evidence="1">The sequence shown here is derived from an EMBL/GenBank/DDBJ whole genome shotgun (WGS) entry which is preliminary data.</text>
</comment>